<reference evidence="9" key="1">
    <citation type="submission" date="2016-04" db="EMBL/GenBank/DDBJ databases">
        <authorList>
            <person name="Nguyen H.D."/>
            <person name="Samba Siva P."/>
            <person name="Cullis J."/>
            <person name="Levesque C.A."/>
            <person name="Hambleton S."/>
        </authorList>
    </citation>
    <scope>NUCLEOTIDE SEQUENCE</scope>
    <source>
        <strain evidence="9">DAOMC 236416</strain>
    </source>
</reference>
<dbReference type="InterPro" id="IPR045249">
    <property type="entry name" value="HARBI1-like"/>
</dbReference>
<dbReference type="PANTHER" id="PTHR22930:SF85">
    <property type="entry name" value="GH03217P-RELATED"/>
    <property type="match status" value="1"/>
</dbReference>
<keyword evidence="7" id="KW-0539">Nucleus</keyword>
<keyword evidence="4" id="KW-0540">Nuclease</keyword>
<dbReference type="Pfam" id="PF13359">
    <property type="entry name" value="DDE_Tnp_4"/>
    <property type="match status" value="1"/>
</dbReference>
<dbReference type="EMBL" id="LWDF02001479">
    <property type="protein sequence ID" value="KAE8238594.1"/>
    <property type="molecule type" value="Genomic_DNA"/>
</dbReference>
<gene>
    <name evidence="9" type="ORF">A4X13_0g8448</name>
</gene>
<dbReference type="GO" id="GO:0004518">
    <property type="term" value="F:nuclease activity"/>
    <property type="evidence" value="ECO:0007669"/>
    <property type="project" value="UniProtKB-KW"/>
</dbReference>
<evidence type="ECO:0000256" key="3">
    <source>
        <dbReference type="ARBA" id="ARBA00006958"/>
    </source>
</evidence>
<feature type="domain" description="DDE Tnp4" evidence="8">
    <location>
        <begin position="220"/>
        <end position="380"/>
    </location>
</feature>
<accession>A0A8T8SFH8</accession>
<dbReference type="GO" id="GO:0005634">
    <property type="term" value="C:nucleus"/>
    <property type="evidence" value="ECO:0007669"/>
    <property type="project" value="UniProtKB-SubCell"/>
</dbReference>
<reference evidence="9" key="2">
    <citation type="journal article" date="2019" name="IMA Fungus">
        <title>Genome sequencing and comparison of five Tilletia species to identify candidate genes for the detection of regulated species infecting wheat.</title>
        <authorList>
            <person name="Nguyen H.D.T."/>
            <person name="Sultana T."/>
            <person name="Kesanakurti P."/>
            <person name="Hambleton S."/>
        </authorList>
    </citation>
    <scope>NUCLEOTIDE SEQUENCE</scope>
    <source>
        <strain evidence="9">DAOMC 236416</strain>
    </source>
</reference>
<comment type="similarity">
    <text evidence="3">Belongs to the HARBI1 family.</text>
</comment>
<evidence type="ECO:0000256" key="1">
    <source>
        <dbReference type="ARBA" id="ARBA00001968"/>
    </source>
</evidence>
<dbReference type="PANTHER" id="PTHR22930">
    <property type="match status" value="1"/>
</dbReference>
<sequence length="411" mass="46187">MPSATHHTTVVNQLHVFGFGLAFQMVEDATDVEMLRQSGDLSEATSYQDEIDCYRDAAAILQHTLAVASGRYLVPRNPLWRPTERLIDRLEAYDLNGELRRYRSHVRMEPGAFRAAAAALRTLPAFRQRRGAPASVEEQLSVALFRLGHDGQGASAEQISALAGCSVGSVYNWTVAVVKGMVELESYLVDWASEKEKKEAKDWVERRSGAPEWRGGFATVDGTHVNLAWAPGLGQAEGFFSRKHRYSLNVQLVSLPTTLRIISYCIGPRGATGDQSAWAESAVAQAPNYYLENDEWLWADKGYPYHSYIVAPYRHQELRKSKDLRRFNFWLSHIRVRAEHAMGYIKGRFACLKGMRGMVVSEDGELRTQDSILACICLHNLAMGWDDAARYKLYIEDGLGKSFRTKIYGGQ</sequence>
<dbReference type="Proteomes" id="UP000077521">
    <property type="component" value="Unassembled WGS sequence"/>
</dbReference>
<dbReference type="InterPro" id="IPR027806">
    <property type="entry name" value="HARBI1_dom"/>
</dbReference>
<evidence type="ECO:0000313" key="10">
    <source>
        <dbReference type="Proteomes" id="UP000077521"/>
    </source>
</evidence>
<keyword evidence="5" id="KW-0479">Metal-binding</keyword>
<comment type="cofactor">
    <cofactor evidence="1">
        <name>a divalent metal cation</name>
        <dbReference type="ChEBI" id="CHEBI:60240"/>
    </cofactor>
</comment>
<keyword evidence="10" id="KW-1185">Reference proteome</keyword>
<name>A0A8T8SFH8_9BASI</name>
<organism evidence="9 10">
    <name type="scientific">Tilletia indica</name>
    <dbReference type="NCBI Taxonomy" id="43049"/>
    <lineage>
        <taxon>Eukaryota</taxon>
        <taxon>Fungi</taxon>
        <taxon>Dikarya</taxon>
        <taxon>Basidiomycota</taxon>
        <taxon>Ustilaginomycotina</taxon>
        <taxon>Exobasidiomycetes</taxon>
        <taxon>Tilletiales</taxon>
        <taxon>Tilletiaceae</taxon>
        <taxon>Tilletia</taxon>
    </lineage>
</organism>
<keyword evidence="6" id="KW-0378">Hydrolase</keyword>
<evidence type="ECO:0000256" key="2">
    <source>
        <dbReference type="ARBA" id="ARBA00004123"/>
    </source>
</evidence>
<evidence type="ECO:0000256" key="6">
    <source>
        <dbReference type="ARBA" id="ARBA00022801"/>
    </source>
</evidence>
<evidence type="ECO:0000313" key="9">
    <source>
        <dbReference type="EMBL" id="KAE8238594.1"/>
    </source>
</evidence>
<dbReference type="GO" id="GO:0016787">
    <property type="term" value="F:hydrolase activity"/>
    <property type="evidence" value="ECO:0007669"/>
    <property type="project" value="UniProtKB-KW"/>
</dbReference>
<protein>
    <recommendedName>
        <fullName evidence="8">DDE Tnp4 domain-containing protein</fullName>
    </recommendedName>
</protein>
<dbReference type="AlphaFoldDB" id="A0A8T8SFH8"/>
<evidence type="ECO:0000259" key="8">
    <source>
        <dbReference type="Pfam" id="PF13359"/>
    </source>
</evidence>
<comment type="subcellular location">
    <subcellularLocation>
        <location evidence="2">Nucleus</location>
    </subcellularLocation>
</comment>
<evidence type="ECO:0000256" key="5">
    <source>
        <dbReference type="ARBA" id="ARBA00022723"/>
    </source>
</evidence>
<comment type="caution">
    <text evidence="9">The sequence shown here is derived from an EMBL/GenBank/DDBJ whole genome shotgun (WGS) entry which is preliminary data.</text>
</comment>
<evidence type="ECO:0000256" key="4">
    <source>
        <dbReference type="ARBA" id="ARBA00022722"/>
    </source>
</evidence>
<dbReference type="GO" id="GO:0046872">
    <property type="term" value="F:metal ion binding"/>
    <property type="evidence" value="ECO:0007669"/>
    <property type="project" value="UniProtKB-KW"/>
</dbReference>
<proteinExistence type="inferred from homology"/>
<evidence type="ECO:0000256" key="7">
    <source>
        <dbReference type="ARBA" id="ARBA00023242"/>
    </source>
</evidence>